<dbReference type="KEGG" id="scm:SCHCO_02516760"/>
<feature type="compositionally biased region" description="Polar residues" evidence="1">
    <location>
        <begin position="27"/>
        <end position="42"/>
    </location>
</feature>
<feature type="compositionally biased region" description="Acidic residues" evidence="1">
    <location>
        <begin position="53"/>
        <end position="63"/>
    </location>
</feature>
<keyword evidence="3" id="KW-1185">Reference proteome</keyword>
<dbReference type="Proteomes" id="UP000007431">
    <property type="component" value="Unassembled WGS sequence"/>
</dbReference>
<dbReference type="HOGENOM" id="CLU_1918297_0_0_1"/>
<dbReference type="EMBL" id="GL377312">
    <property type="protein sequence ID" value="EFI92636.1"/>
    <property type="molecule type" value="Genomic_DNA"/>
</dbReference>
<feature type="compositionally biased region" description="Basic and acidic residues" evidence="1">
    <location>
        <begin position="43"/>
        <end position="52"/>
    </location>
</feature>
<name>D8QHA6_SCHCM</name>
<dbReference type="GeneID" id="9597311"/>
<proteinExistence type="predicted"/>
<sequence length="132" mass="14292">MAFATTIYAFVCSVMVHIGILKPIPNIQTTDEVSAPETIQQRSRTESMKSDGSDVDSDAESDGSDGSPRLRGRADTRATAGPSTKKTDKKKGKPTCDKFNSKKGCNVQNCMMDHVCSVCFRNHSAVNCDAKK</sequence>
<protein>
    <submittedName>
        <fullName evidence="2">Uncharacterized protein</fullName>
    </submittedName>
</protein>
<evidence type="ECO:0000313" key="3">
    <source>
        <dbReference type="Proteomes" id="UP000007431"/>
    </source>
</evidence>
<dbReference type="InParanoid" id="D8QHA6"/>
<evidence type="ECO:0000313" key="2">
    <source>
        <dbReference type="EMBL" id="EFI92636.1"/>
    </source>
</evidence>
<feature type="region of interest" description="Disordered" evidence="1">
    <location>
        <begin position="27"/>
        <end position="103"/>
    </location>
</feature>
<dbReference type="VEuPathDB" id="FungiDB:SCHCODRAFT_02516760"/>
<reference evidence="2 3" key="1">
    <citation type="journal article" date="2010" name="Nat. Biotechnol.">
        <title>Genome sequence of the model mushroom Schizophyllum commune.</title>
        <authorList>
            <person name="Ohm R.A."/>
            <person name="de Jong J.F."/>
            <person name="Lugones L.G."/>
            <person name="Aerts A."/>
            <person name="Kothe E."/>
            <person name="Stajich J.E."/>
            <person name="de Vries R.P."/>
            <person name="Record E."/>
            <person name="Levasseur A."/>
            <person name="Baker S.E."/>
            <person name="Bartholomew K.A."/>
            <person name="Coutinho P.M."/>
            <person name="Erdmann S."/>
            <person name="Fowler T.J."/>
            <person name="Gathman A.C."/>
            <person name="Lombard V."/>
            <person name="Henrissat B."/>
            <person name="Knabe N."/>
            <person name="Kuees U."/>
            <person name="Lilly W.W."/>
            <person name="Lindquist E."/>
            <person name="Lucas S."/>
            <person name="Magnuson J.K."/>
            <person name="Piumi F."/>
            <person name="Raudaskoski M."/>
            <person name="Salamov A."/>
            <person name="Schmutz J."/>
            <person name="Schwarze F.W.M.R."/>
            <person name="vanKuyk P.A."/>
            <person name="Horton J.S."/>
            <person name="Grigoriev I.V."/>
            <person name="Woesten H.A.B."/>
        </authorList>
    </citation>
    <scope>NUCLEOTIDE SEQUENCE [LARGE SCALE GENOMIC DNA]</scope>
    <source>
        <strain evidence="3">H4-8 / FGSC 9210</strain>
    </source>
</reference>
<organism evidence="3">
    <name type="scientific">Schizophyllum commune (strain H4-8 / FGSC 9210)</name>
    <name type="common">Split gill fungus</name>
    <dbReference type="NCBI Taxonomy" id="578458"/>
    <lineage>
        <taxon>Eukaryota</taxon>
        <taxon>Fungi</taxon>
        <taxon>Dikarya</taxon>
        <taxon>Basidiomycota</taxon>
        <taxon>Agaricomycotina</taxon>
        <taxon>Agaricomycetes</taxon>
        <taxon>Agaricomycetidae</taxon>
        <taxon>Agaricales</taxon>
        <taxon>Schizophyllaceae</taxon>
        <taxon>Schizophyllum</taxon>
    </lineage>
</organism>
<gene>
    <name evidence="2" type="ORF">SCHCODRAFT_237803</name>
</gene>
<dbReference type="AlphaFoldDB" id="D8QHA6"/>
<evidence type="ECO:0000256" key="1">
    <source>
        <dbReference type="SAM" id="MobiDB-lite"/>
    </source>
</evidence>
<accession>D8QHA6</accession>
<dbReference type="RefSeq" id="XP_003027539.1">
    <property type="nucleotide sequence ID" value="XM_003027493.1"/>
</dbReference>